<gene>
    <name evidence="2" type="ORF">THRCLA_23409</name>
</gene>
<accession>A0A1V9Y679</accession>
<dbReference type="AlphaFoldDB" id="A0A1V9Y679"/>
<dbReference type="OrthoDB" id="66795at2759"/>
<feature type="transmembrane region" description="Helical" evidence="1">
    <location>
        <begin position="44"/>
        <end position="62"/>
    </location>
</feature>
<proteinExistence type="predicted"/>
<evidence type="ECO:0000256" key="1">
    <source>
        <dbReference type="SAM" id="Phobius"/>
    </source>
</evidence>
<keyword evidence="1" id="KW-0812">Transmembrane</keyword>
<dbReference type="Proteomes" id="UP000243217">
    <property type="component" value="Unassembled WGS sequence"/>
</dbReference>
<evidence type="ECO:0000313" key="2">
    <source>
        <dbReference type="EMBL" id="OQR81220.1"/>
    </source>
</evidence>
<keyword evidence="1" id="KW-0472">Membrane</keyword>
<reference evidence="2 3" key="1">
    <citation type="journal article" date="2014" name="Genome Biol. Evol.">
        <title>The secreted proteins of Achlya hypogyna and Thraustotheca clavata identify the ancestral oomycete secretome and reveal gene acquisitions by horizontal gene transfer.</title>
        <authorList>
            <person name="Misner I."/>
            <person name="Blouin N."/>
            <person name="Leonard G."/>
            <person name="Richards T.A."/>
            <person name="Lane C.E."/>
        </authorList>
    </citation>
    <scope>NUCLEOTIDE SEQUENCE [LARGE SCALE GENOMIC DNA]</scope>
    <source>
        <strain evidence="2 3">ATCC 34112</strain>
    </source>
</reference>
<keyword evidence="1" id="KW-1133">Transmembrane helix</keyword>
<keyword evidence="3" id="KW-1185">Reference proteome</keyword>
<comment type="caution">
    <text evidence="2">The sequence shown here is derived from an EMBL/GenBank/DDBJ whole genome shotgun (WGS) entry which is preliminary data.</text>
</comment>
<sequence>MLRRPTSVQHSGSSSIWDKEASEFWKDMKVDEKKTKVSSYKGRLVLGIGMLFLLAVGGFYFMSKPSVEETKEDFEQAVRTNCSIHAVQSRWHADICNQICPENEFNEPCTNGCLYGTMTITKAVCANHPLTAVDSSNCPYKVDCQEACVEYANVRPIPAKRNACEGGCNSVIPSSCKRAMEIIDSFTQR</sequence>
<protein>
    <recommendedName>
        <fullName evidence="4">Transmembrane protein</fullName>
    </recommendedName>
</protein>
<dbReference type="EMBL" id="JNBS01005058">
    <property type="protein sequence ID" value="OQR81220.1"/>
    <property type="molecule type" value="Genomic_DNA"/>
</dbReference>
<name>A0A1V9Y679_9STRA</name>
<evidence type="ECO:0008006" key="4">
    <source>
        <dbReference type="Google" id="ProtNLM"/>
    </source>
</evidence>
<organism evidence="2 3">
    <name type="scientific">Thraustotheca clavata</name>
    <dbReference type="NCBI Taxonomy" id="74557"/>
    <lineage>
        <taxon>Eukaryota</taxon>
        <taxon>Sar</taxon>
        <taxon>Stramenopiles</taxon>
        <taxon>Oomycota</taxon>
        <taxon>Saprolegniomycetes</taxon>
        <taxon>Saprolegniales</taxon>
        <taxon>Achlyaceae</taxon>
        <taxon>Thraustotheca</taxon>
    </lineage>
</organism>
<evidence type="ECO:0000313" key="3">
    <source>
        <dbReference type="Proteomes" id="UP000243217"/>
    </source>
</evidence>